<feature type="domain" description="DUF6915" evidence="1">
    <location>
        <begin position="2"/>
        <end position="105"/>
    </location>
</feature>
<dbReference type="BioCyc" id="HAUR316274:GHYA-3492-MONOMER"/>
<evidence type="ECO:0000313" key="3">
    <source>
        <dbReference type="Proteomes" id="UP000000787"/>
    </source>
</evidence>
<gene>
    <name evidence="2" type="ordered locus">Haur_3455</name>
</gene>
<dbReference type="InterPro" id="IPR054061">
    <property type="entry name" value="DUF6915"/>
</dbReference>
<dbReference type="KEGG" id="hau:Haur_3455"/>
<dbReference type="AlphaFoldDB" id="A9B3V5"/>
<dbReference type="Pfam" id="PF21866">
    <property type="entry name" value="DUF6915"/>
    <property type="match status" value="2"/>
</dbReference>
<accession>A9B3V5</accession>
<name>A9B3V5_HERA2</name>
<reference evidence="2 3" key="1">
    <citation type="journal article" date="2011" name="Stand. Genomic Sci.">
        <title>Complete genome sequence of the filamentous gliding predatory bacterium Herpetosiphon aurantiacus type strain (114-95(T)).</title>
        <authorList>
            <person name="Kiss H."/>
            <person name="Nett M."/>
            <person name="Domin N."/>
            <person name="Martin K."/>
            <person name="Maresca J.A."/>
            <person name="Copeland A."/>
            <person name="Lapidus A."/>
            <person name="Lucas S."/>
            <person name="Berry K.W."/>
            <person name="Glavina Del Rio T."/>
            <person name="Dalin E."/>
            <person name="Tice H."/>
            <person name="Pitluck S."/>
            <person name="Richardson P."/>
            <person name="Bruce D."/>
            <person name="Goodwin L."/>
            <person name="Han C."/>
            <person name="Detter J.C."/>
            <person name="Schmutz J."/>
            <person name="Brettin T."/>
            <person name="Land M."/>
            <person name="Hauser L."/>
            <person name="Kyrpides N.C."/>
            <person name="Ivanova N."/>
            <person name="Goker M."/>
            <person name="Woyke T."/>
            <person name="Klenk H.P."/>
            <person name="Bryant D.A."/>
        </authorList>
    </citation>
    <scope>NUCLEOTIDE SEQUENCE [LARGE SCALE GENOMIC DNA]</scope>
    <source>
        <strain evidence="3">ATCC 23779 / DSM 785 / 114-95</strain>
    </source>
</reference>
<keyword evidence="3" id="KW-1185">Reference proteome</keyword>
<feature type="domain" description="DUF6915" evidence="1">
    <location>
        <begin position="112"/>
        <end position="209"/>
    </location>
</feature>
<dbReference type="EMBL" id="CP000875">
    <property type="protein sequence ID" value="ABX06091.1"/>
    <property type="molecule type" value="Genomic_DNA"/>
</dbReference>
<sequence>MSHPYYHARSAAQRWGGVWQDYWPIEHWFDSSKSYCIDPRHRMLLHQPYGIELCLEIFGELWQRPSDHQTVPTELIAIQHIQEDFAGTVPSLEQWFDHTTTPAWLRPSTAIAAMCVERFVGNQADYHSFETWFNRPQRYGDDPRYKLLVLNTFAAFLCEQTLGIVWQRPSDAKQIPTRIIAEAIINRMCGGYIPAPLEILKFTPVKPWMSQGAKALSRQFAEALG</sequence>
<dbReference type="eggNOG" id="ENOG50333IF">
    <property type="taxonomic scope" value="Bacteria"/>
</dbReference>
<dbReference type="Proteomes" id="UP000000787">
    <property type="component" value="Chromosome"/>
</dbReference>
<dbReference type="STRING" id="316274.Haur_3455"/>
<evidence type="ECO:0000259" key="1">
    <source>
        <dbReference type="Pfam" id="PF21866"/>
    </source>
</evidence>
<proteinExistence type="predicted"/>
<evidence type="ECO:0000313" key="2">
    <source>
        <dbReference type="EMBL" id="ABX06091.1"/>
    </source>
</evidence>
<dbReference type="HOGENOM" id="CLU_1253798_0_0_0"/>
<organism evidence="2 3">
    <name type="scientific">Herpetosiphon aurantiacus (strain ATCC 23779 / DSM 785 / 114-95)</name>
    <dbReference type="NCBI Taxonomy" id="316274"/>
    <lineage>
        <taxon>Bacteria</taxon>
        <taxon>Bacillati</taxon>
        <taxon>Chloroflexota</taxon>
        <taxon>Chloroflexia</taxon>
        <taxon>Herpetosiphonales</taxon>
        <taxon>Herpetosiphonaceae</taxon>
        <taxon>Herpetosiphon</taxon>
    </lineage>
</organism>
<protein>
    <recommendedName>
        <fullName evidence="1">DUF6915 domain-containing protein</fullName>
    </recommendedName>
</protein>
<dbReference type="InParanoid" id="A9B3V5"/>